<dbReference type="InterPro" id="IPR010978">
    <property type="entry name" value="tRNA-bd_arm"/>
</dbReference>
<dbReference type="InterPro" id="IPR002303">
    <property type="entry name" value="Valyl-tRNA_ligase"/>
</dbReference>
<dbReference type="PANTHER" id="PTHR11946:SF93">
    <property type="entry name" value="VALINE--TRNA LIGASE, CHLOROPLASTIC_MITOCHONDRIAL 2"/>
    <property type="match status" value="1"/>
</dbReference>
<dbReference type="KEGG" id="manr:MPAN_009510"/>
<name>A0A7U9TI04_9MOLU</name>
<dbReference type="EMBL" id="AP024412">
    <property type="protein sequence ID" value="BCR36058.1"/>
    <property type="molecule type" value="Genomic_DNA"/>
</dbReference>
<comment type="function">
    <text evidence="11">Catalyzes the attachment of valine to tRNA(Val). As ValRS can inadvertently accommodate and process structurally similar amino acids such as threonine, to avoid such errors, it has a 'posttransfer' editing activity that hydrolyzes mischarged Thr-tRNA(Val) in a tRNA-dependent manner.</text>
</comment>
<comment type="catalytic activity">
    <reaction evidence="10 11">
        <text>tRNA(Val) + L-valine + ATP = L-valyl-tRNA(Val) + AMP + diphosphate</text>
        <dbReference type="Rhea" id="RHEA:10704"/>
        <dbReference type="Rhea" id="RHEA-COMP:9672"/>
        <dbReference type="Rhea" id="RHEA-COMP:9708"/>
        <dbReference type="ChEBI" id="CHEBI:30616"/>
        <dbReference type="ChEBI" id="CHEBI:33019"/>
        <dbReference type="ChEBI" id="CHEBI:57762"/>
        <dbReference type="ChEBI" id="CHEBI:78442"/>
        <dbReference type="ChEBI" id="CHEBI:78537"/>
        <dbReference type="ChEBI" id="CHEBI:456215"/>
        <dbReference type="EC" id="6.1.1.9"/>
    </reaction>
</comment>
<dbReference type="SUPFAM" id="SSF52374">
    <property type="entry name" value="Nucleotidylyl transferase"/>
    <property type="match status" value="1"/>
</dbReference>
<comment type="similarity">
    <text evidence="11">Belongs to the class-I aminoacyl-tRNA synthetase family. ValS type 1 subfamily.</text>
</comment>
<dbReference type="SUPFAM" id="SSF50677">
    <property type="entry name" value="ValRS/IleRS/LeuRS editing domain"/>
    <property type="match status" value="1"/>
</dbReference>
<dbReference type="Gene3D" id="1.10.287.380">
    <property type="entry name" value="Valyl-tRNA synthetase, C-terminal domain"/>
    <property type="match status" value="1"/>
</dbReference>
<dbReference type="Gene3D" id="3.90.740.10">
    <property type="entry name" value="Valyl/Leucyl/Isoleucyl-tRNA synthetase, editing domain"/>
    <property type="match status" value="1"/>
</dbReference>
<dbReference type="Pfam" id="PF00133">
    <property type="entry name" value="tRNA-synt_1"/>
    <property type="match status" value="1"/>
</dbReference>
<dbReference type="NCBIfam" id="NF004349">
    <property type="entry name" value="PRK05729.1"/>
    <property type="match status" value="1"/>
</dbReference>
<dbReference type="GO" id="GO:0002161">
    <property type="term" value="F:aminoacyl-tRNA deacylase activity"/>
    <property type="evidence" value="ECO:0007669"/>
    <property type="project" value="InterPro"/>
</dbReference>
<dbReference type="InterPro" id="IPR013155">
    <property type="entry name" value="M/V/L/I-tRNA-synth_anticd-bd"/>
</dbReference>
<feature type="domain" description="Methionyl/Valyl/Leucyl/Isoleucyl-tRNA synthetase anticodon-binding" evidence="13">
    <location>
        <begin position="592"/>
        <end position="734"/>
    </location>
</feature>
<dbReference type="RefSeq" id="WP_176239521.1">
    <property type="nucleotide sequence ID" value="NZ_AP024412.1"/>
</dbReference>
<proteinExistence type="inferred from homology"/>
<keyword evidence="6 11" id="KW-0067">ATP-binding</keyword>
<feature type="coiled-coil region" evidence="11">
    <location>
        <begin position="798"/>
        <end position="853"/>
    </location>
</feature>
<sequence length="858" mass="100316">MTTLKPKYDFKEVEAGRYQTWVDKGYFKSGINKKGKPFSIVIPPPNVTGKLHLGHAWDNTLQDIIIRRKRMMGYDTLFLPGMDHAGIATQAKIDARLKASGISRYDIGRESFLRHAWAWKEEYANFIKTQWAALGNSVDYDKERFTLDQKLNDAVNKVFLSLYEKGYIYRGHRIINWDVEAKTALSNIEVEHEETQGKLYYFRYPFTDQPGYLVIATTRPETMFADQALMVHPDDKRFSQYVGKSVYIPGSKVEIPVIVDDYVDMEFGTGVVKVTPAHDPNDFEVGKRHNLDMPLCMNEDGTMNEMAHKYQGLERFTCREKLVEDLRAIDLLEKIESYTNNVGYSERTGVIVEPRLSLQWFVKMEELSKQALDESTSEFVPSRFKKIFVNWMTDTYDWCISRQLWWGHRIPAWYKDDQVKVQIESPGSDWTQDEDVLDTWFSSALWPFSTLGWPEITEDFKRYYPTSVMVTGYDIIFFWVARMIFQGLEFTKQDPFERILIHGLIRDAQGRKMSKSLGNGVDPMDVIEQYGVDALRYFLTTNSAPGADLRYEEEKVESSWNFINKLWNITRFITMNIEDINVKKDSEFNLADQWILSRLSETIKEADYNYEKFEFGEVSRSLYHFIWEDFANWYVEFAKVSLKDEKQNQTTQWVLIKVLKDILKLMHPFIPFVTEKLFLEISTEETIMLSSWPVADYSDQTSIDIFNEVKDVITKVRNLRAEHNVAPSKPLDIELVIEDKNDLEVFAKFDAYFKKFLNTNVLTISQKLNTSSETIVLVGSKIIAYVLKSDIIDPLMEKEALIKQQSDLENEIKRSESLLQNEKFISKAPESKINLEKEKYEDYKKQYEIVVEKLKTYV</sequence>
<dbReference type="AlphaFoldDB" id="A0A7U9TI04"/>
<dbReference type="GO" id="GO:0005829">
    <property type="term" value="C:cytosol"/>
    <property type="evidence" value="ECO:0007669"/>
    <property type="project" value="TreeGrafter"/>
</dbReference>
<dbReference type="InterPro" id="IPR014729">
    <property type="entry name" value="Rossmann-like_a/b/a_fold"/>
</dbReference>
<evidence type="ECO:0000256" key="5">
    <source>
        <dbReference type="ARBA" id="ARBA00022741"/>
    </source>
</evidence>
<dbReference type="InterPro" id="IPR009080">
    <property type="entry name" value="tRNAsynth_Ia_anticodon-bd"/>
</dbReference>
<dbReference type="PROSITE" id="PS00178">
    <property type="entry name" value="AA_TRNA_LIGASE_I"/>
    <property type="match status" value="1"/>
</dbReference>
<dbReference type="InterPro" id="IPR009008">
    <property type="entry name" value="Val/Leu/Ile-tRNA-synth_edit"/>
</dbReference>
<comment type="domain">
    <text evidence="11">The C-terminal coiled-coil domain is crucial for aminoacylation activity.</text>
</comment>
<comment type="subunit">
    <text evidence="2 11">Monomer.</text>
</comment>
<feature type="domain" description="Aminoacyl-tRNA synthetase class Ia" evidence="12">
    <location>
        <begin position="17"/>
        <end position="423"/>
    </location>
</feature>
<dbReference type="FunFam" id="1.10.730.10:FF:000014">
    <property type="entry name" value="Valine--tRNA ligase"/>
    <property type="match status" value="1"/>
</dbReference>
<evidence type="ECO:0000256" key="2">
    <source>
        <dbReference type="ARBA" id="ARBA00011245"/>
    </source>
</evidence>
<evidence type="ECO:0000259" key="13">
    <source>
        <dbReference type="Pfam" id="PF08264"/>
    </source>
</evidence>
<evidence type="ECO:0000256" key="6">
    <source>
        <dbReference type="ARBA" id="ARBA00022840"/>
    </source>
</evidence>
<evidence type="ECO:0000256" key="1">
    <source>
        <dbReference type="ARBA" id="ARBA00004496"/>
    </source>
</evidence>
<keyword evidence="4 11" id="KW-0436">Ligase</keyword>
<comment type="domain">
    <text evidence="11">ValRS has two distinct active sites: one for aminoacylation and one for editing. The misactivated threonine is translocated from the active site to the editing site.</text>
</comment>
<evidence type="ECO:0000256" key="10">
    <source>
        <dbReference type="ARBA" id="ARBA00047552"/>
    </source>
</evidence>
<dbReference type="SUPFAM" id="SSF46589">
    <property type="entry name" value="tRNA-binding arm"/>
    <property type="match status" value="1"/>
</dbReference>
<dbReference type="NCBIfam" id="TIGR00422">
    <property type="entry name" value="valS"/>
    <property type="match status" value="1"/>
</dbReference>
<keyword evidence="8 11" id="KW-0175">Coiled coil</keyword>
<evidence type="ECO:0000259" key="14">
    <source>
        <dbReference type="Pfam" id="PF10458"/>
    </source>
</evidence>
<dbReference type="EC" id="6.1.1.9" evidence="11"/>
<protein>
    <recommendedName>
        <fullName evidence="11">Valine--tRNA ligase</fullName>
        <ecNumber evidence="11">6.1.1.9</ecNumber>
    </recommendedName>
    <alternativeName>
        <fullName evidence="11">Valyl-tRNA synthetase</fullName>
        <shortName evidence="11">ValRS</shortName>
    </alternativeName>
</protein>
<dbReference type="FunFam" id="3.40.50.620:FF:000098">
    <property type="entry name" value="Valine--tRNA ligase"/>
    <property type="match status" value="1"/>
</dbReference>
<comment type="subcellular location">
    <subcellularLocation>
        <location evidence="1 11">Cytoplasm</location>
    </subcellularLocation>
</comment>
<evidence type="ECO:0000256" key="7">
    <source>
        <dbReference type="ARBA" id="ARBA00022917"/>
    </source>
</evidence>
<dbReference type="PRINTS" id="PR00986">
    <property type="entry name" value="TRNASYNTHVAL"/>
</dbReference>
<dbReference type="Pfam" id="PF10458">
    <property type="entry name" value="Val_tRNA-synt_C"/>
    <property type="match status" value="1"/>
</dbReference>
<reference evidence="15" key="1">
    <citation type="submission" date="2021-01" db="EMBL/GenBank/DDBJ databases">
        <title>Draft genome sequence of Acholeplasmataceae bacterium strain Mahy22.</title>
        <authorList>
            <person name="Watanabe M."/>
            <person name="Kojima H."/>
            <person name="Fukui M."/>
        </authorList>
    </citation>
    <scope>NUCLEOTIDE SEQUENCE</scope>
    <source>
        <strain evidence="15">Mahy22</strain>
    </source>
</reference>
<dbReference type="Gene3D" id="3.40.50.620">
    <property type="entry name" value="HUPs"/>
    <property type="match status" value="3"/>
</dbReference>
<evidence type="ECO:0000313" key="15">
    <source>
        <dbReference type="EMBL" id="BCR36058.1"/>
    </source>
</evidence>
<dbReference type="GO" id="GO:0006438">
    <property type="term" value="P:valyl-tRNA aminoacylation"/>
    <property type="evidence" value="ECO:0007669"/>
    <property type="project" value="UniProtKB-UniRule"/>
</dbReference>
<evidence type="ECO:0000256" key="4">
    <source>
        <dbReference type="ARBA" id="ARBA00022598"/>
    </source>
</evidence>
<organism evidence="15 16">
    <name type="scientific">Mariniplasma anaerobium</name>
    <dbReference type="NCBI Taxonomy" id="2735436"/>
    <lineage>
        <taxon>Bacteria</taxon>
        <taxon>Bacillati</taxon>
        <taxon>Mycoplasmatota</taxon>
        <taxon>Mollicutes</taxon>
        <taxon>Acholeplasmatales</taxon>
        <taxon>Acholeplasmataceae</taxon>
        <taxon>Mariniplasma</taxon>
    </lineage>
</organism>
<dbReference type="CDD" id="cd07962">
    <property type="entry name" value="Anticodon_Ia_Val"/>
    <property type="match status" value="1"/>
</dbReference>
<feature type="binding site" evidence="11">
    <location>
        <position position="515"/>
    </location>
    <ligand>
        <name>ATP</name>
        <dbReference type="ChEBI" id="CHEBI:30616"/>
    </ligand>
</feature>
<keyword evidence="16" id="KW-1185">Reference proteome</keyword>
<dbReference type="InterPro" id="IPR001412">
    <property type="entry name" value="aa-tRNA-synth_I_CS"/>
</dbReference>
<dbReference type="Proteomes" id="UP000620133">
    <property type="component" value="Chromosome"/>
</dbReference>
<dbReference type="InterPro" id="IPR037118">
    <property type="entry name" value="Val-tRNA_synth_C_sf"/>
</dbReference>
<evidence type="ECO:0000259" key="12">
    <source>
        <dbReference type="Pfam" id="PF00133"/>
    </source>
</evidence>
<dbReference type="PANTHER" id="PTHR11946">
    <property type="entry name" value="VALYL-TRNA SYNTHETASES"/>
    <property type="match status" value="1"/>
</dbReference>
<keyword evidence="3 11" id="KW-0963">Cytoplasm</keyword>
<dbReference type="GO" id="GO:0005524">
    <property type="term" value="F:ATP binding"/>
    <property type="evidence" value="ECO:0007669"/>
    <property type="project" value="UniProtKB-UniRule"/>
</dbReference>
<dbReference type="HAMAP" id="MF_02004">
    <property type="entry name" value="Val_tRNA_synth_type1"/>
    <property type="match status" value="1"/>
</dbReference>
<evidence type="ECO:0000256" key="9">
    <source>
        <dbReference type="ARBA" id="ARBA00023146"/>
    </source>
</evidence>
<keyword evidence="5 11" id="KW-0547">Nucleotide-binding</keyword>
<evidence type="ECO:0000256" key="8">
    <source>
        <dbReference type="ARBA" id="ARBA00023054"/>
    </source>
</evidence>
<keyword evidence="9 11" id="KW-0030">Aminoacyl-tRNA synthetase</keyword>
<evidence type="ECO:0000313" key="16">
    <source>
        <dbReference type="Proteomes" id="UP000620133"/>
    </source>
</evidence>
<feature type="short sequence motif" description="'KMSKS' region" evidence="11">
    <location>
        <begin position="512"/>
        <end position="516"/>
    </location>
</feature>
<dbReference type="FunFam" id="3.40.50.620:FF:000032">
    <property type="entry name" value="Valine--tRNA ligase"/>
    <property type="match status" value="1"/>
</dbReference>
<dbReference type="Gene3D" id="1.10.730.10">
    <property type="entry name" value="Isoleucyl-tRNA Synthetase, Domain 1"/>
    <property type="match status" value="1"/>
</dbReference>
<evidence type="ECO:0000256" key="3">
    <source>
        <dbReference type="ARBA" id="ARBA00022490"/>
    </source>
</evidence>
<accession>A0A7U9TI04</accession>
<dbReference type="Pfam" id="PF08264">
    <property type="entry name" value="Anticodon_1"/>
    <property type="match status" value="1"/>
</dbReference>
<evidence type="ECO:0000256" key="11">
    <source>
        <dbReference type="HAMAP-Rule" id="MF_02004"/>
    </source>
</evidence>
<dbReference type="SUPFAM" id="SSF47323">
    <property type="entry name" value="Anticodon-binding domain of a subclass of class I aminoacyl-tRNA synthetases"/>
    <property type="match status" value="1"/>
</dbReference>
<dbReference type="InterPro" id="IPR033705">
    <property type="entry name" value="Anticodon_Ia_Val"/>
</dbReference>
<dbReference type="CDD" id="cd00817">
    <property type="entry name" value="ValRS_core"/>
    <property type="match status" value="1"/>
</dbReference>
<gene>
    <name evidence="11 15" type="primary">valS</name>
    <name evidence="15" type="ORF">MPAN_009510</name>
</gene>
<dbReference type="InterPro" id="IPR002300">
    <property type="entry name" value="aa-tRNA-synth_Ia"/>
</dbReference>
<feature type="short sequence motif" description="'HIGH' region" evidence="11">
    <location>
        <begin position="45"/>
        <end position="55"/>
    </location>
</feature>
<dbReference type="InterPro" id="IPR019499">
    <property type="entry name" value="Val-tRNA_synth_tRNA-bd"/>
</dbReference>
<feature type="domain" description="Valyl-tRNA synthetase tRNA-binding arm" evidence="14">
    <location>
        <begin position="797"/>
        <end position="855"/>
    </location>
</feature>
<keyword evidence="7 11" id="KW-0648">Protein biosynthesis</keyword>
<dbReference type="GO" id="GO:0004832">
    <property type="term" value="F:valine-tRNA ligase activity"/>
    <property type="evidence" value="ECO:0007669"/>
    <property type="project" value="UniProtKB-UniRule"/>
</dbReference>